<dbReference type="SUPFAM" id="SSF53955">
    <property type="entry name" value="Lysozyme-like"/>
    <property type="match status" value="1"/>
</dbReference>
<comment type="caution">
    <text evidence="1">The sequence shown here is derived from an EMBL/GenBank/DDBJ whole genome shotgun (WGS) entry which is preliminary data.</text>
</comment>
<gene>
    <name evidence="1" type="ORF">C3B51_22985</name>
</gene>
<dbReference type="Gene3D" id="1.10.530.10">
    <property type="match status" value="1"/>
</dbReference>
<dbReference type="PANTHER" id="PTHR32305">
    <property type="match status" value="1"/>
</dbReference>
<organism evidence="1 2">
    <name type="scientific">Pseudoalteromonas rubra</name>
    <dbReference type="NCBI Taxonomy" id="43658"/>
    <lineage>
        <taxon>Bacteria</taxon>
        <taxon>Pseudomonadati</taxon>
        <taxon>Pseudomonadota</taxon>
        <taxon>Gammaproteobacteria</taxon>
        <taxon>Alteromonadales</taxon>
        <taxon>Pseudoalteromonadaceae</taxon>
        <taxon>Pseudoalteromonas</taxon>
    </lineage>
</organism>
<protein>
    <recommendedName>
        <fullName evidence="3">RHS repeat-associated core domain-containing protein</fullName>
    </recommendedName>
</protein>
<dbReference type="InterPro" id="IPR022385">
    <property type="entry name" value="Rhs_assc_core"/>
</dbReference>
<evidence type="ECO:0000313" key="1">
    <source>
        <dbReference type="EMBL" id="RZM70380.1"/>
    </source>
</evidence>
<dbReference type="PANTHER" id="PTHR32305:SF15">
    <property type="entry name" value="PROTEIN RHSA-RELATED"/>
    <property type="match status" value="1"/>
</dbReference>
<dbReference type="Gene3D" id="2.180.10.10">
    <property type="entry name" value="RHS repeat-associated core"/>
    <property type="match status" value="1"/>
</dbReference>
<evidence type="ECO:0008006" key="3">
    <source>
        <dbReference type="Google" id="ProtNLM"/>
    </source>
</evidence>
<accession>A0A4Q7E1Y5</accession>
<dbReference type="InterPro" id="IPR023346">
    <property type="entry name" value="Lysozyme-like_dom_sf"/>
</dbReference>
<evidence type="ECO:0000313" key="2">
    <source>
        <dbReference type="Proteomes" id="UP000292345"/>
    </source>
</evidence>
<dbReference type="NCBIfam" id="TIGR03696">
    <property type="entry name" value="Rhs_assc_core"/>
    <property type="match status" value="1"/>
</dbReference>
<reference evidence="1 2" key="1">
    <citation type="submission" date="2018-01" db="EMBL/GenBank/DDBJ databases">
        <title>Co-occurrence of chitin degradation, pigmentation and bioactivity in marine Pseudoalteromonas.</title>
        <authorList>
            <person name="Paulsen S."/>
            <person name="Gram L."/>
            <person name="Machado H."/>
        </authorList>
    </citation>
    <scope>NUCLEOTIDE SEQUENCE [LARGE SCALE GENOMIC DNA]</scope>
    <source>
        <strain evidence="1 2">S1946</strain>
    </source>
</reference>
<dbReference type="InterPro" id="IPR050708">
    <property type="entry name" value="T6SS_VgrG/RHS"/>
</dbReference>
<dbReference type="EMBL" id="PPUZ01000138">
    <property type="protein sequence ID" value="RZM70380.1"/>
    <property type="molecule type" value="Genomic_DNA"/>
</dbReference>
<sequence length="407" mass="43592">MIHMNGRIYDADTGRFMQADPVVQAPGNIQSYNAYSYVLNNPLSRIDPSGYISIGKILDPALRPMIKLSSKIIGPTLTNIIGNIAFYKVGGPLGSAYWSYNFTRAMGGSSSQAFKAGAIAAVSAEAFNQIGRAFDGTGGAFWKTGGIGHVATHALTGGIISELQGGKFGHGFWSAGLTKGLNINGIVGTQQGAGWSALRITIAAVVGGTVSKVTGGKFSNGATTAAFAQAFNGEGQAKATDAQQKRRLAMEKLLERDDVQGLLREIRKSESNDRYNAVYDGSPLGGDISLDIHPCDNGACRNQAAGAYQINGITWGDVERRLGNLDFSPHSQDLAAVWLLYNDGAIAFLDNQNLSGAIHQASFRWDALPNHKVNGVWRSYFSRRALPTYKWREAMSSNIVRYQATGN</sequence>
<name>A0A4Q7E1Y5_9GAMM</name>
<dbReference type="Proteomes" id="UP000292345">
    <property type="component" value="Unassembled WGS sequence"/>
</dbReference>
<proteinExistence type="predicted"/>
<dbReference type="AlphaFoldDB" id="A0A4Q7E1Y5"/>